<dbReference type="EMBL" id="NBXB01000053">
    <property type="protein sequence ID" value="RFA11765.1"/>
    <property type="molecule type" value="Genomic_DNA"/>
</dbReference>
<protein>
    <recommendedName>
        <fullName evidence="3">Tyr recombinase domain-containing protein</fullName>
    </recommendedName>
</protein>
<dbReference type="Proteomes" id="UP000256541">
    <property type="component" value="Unassembled WGS sequence"/>
</dbReference>
<dbReference type="InterPro" id="IPR011010">
    <property type="entry name" value="DNA_brk_join_enz"/>
</dbReference>
<name>A0A3E0VQ43_9MICO</name>
<reference evidence="1 2" key="1">
    <citation type="submission" date="2017-04" db="EMBL/GenBank/DDBJ databases">
        <title>Comparative genome analysis of Subtercola boreus.</title>
        <authorList>
            <person name="Cho Y.-J."/>
            <person name="Cho A."/>
            <person name="Kim O.-S."/>
            <person name="Lee J.-I."/>
        </authorList>
    </citation>
    <scope>NUCLEOTIDE SEQUENCE [LARGE SCALE GENOMIC DNA]</scope>
    <source>
        <strain evidence="1 2">P27479</strain>
    </source>
</reference>
<organism evidence="1 2">
    <name type="scientific">Subtercola boreus</name>
    <dbReference type="NCBI Taxonomy" id="120213"/>
    <lineage>
        <taxon>Bacteria</taxon>
        <taxon>Bacillati</taxon>
        <taxon>Actinomycetota</taxon>
        <taxon>Actinomycetes</taxon>
        <taxon>Micrococcales</taxon>
        <taxon>Microbacteriaceae</taxon>
        <taxon>Subtercola</taxon>
    </lineage>
</organism>
<dbReference type="SUPFAM" id="SSF56349">
    <property type="entry name" value="DNA breaking-rejoining enzymes"/>
    <property type="match status" value="1"/>
</dbReference>
<evidence type="ECO:0000313" key="2">
    <source>
        <dbReference type="Proteomes" id="UP000256541"/>
    </source>
</evidence>
<comment type="caution">
    <text evidence="1">The sequence shown here is derived from an EMBL/GenBank/DDBJ whole genome shotgun (WGS) entry which is preliminary data.</text>
</comment>
<dbReference type="RefSeq" id="WP_116413079.1">
    <property type="nucleotide sequence ID" value="NZ_NBXB01000053.1"/>
</dbReference>
<evidence type="ECO:0000313" key="1">
    <source>
        <dbReference type="EMBL" id="RFA11765.1"/>
    </source>
</evidence>
<dbReference type="GO" id="GO:0003677">
    <property type="term" value="F:DNA binding"/>
    <property type="evidence" value="ECO:0007669"/>
    <property type="project" value="InterPro"/>
</dbReference>
<dbReference type="AlphaFoldDB" id="A0A3E0VQ43"/>
<gene>
    <name evidence="1" type="ORF">B7R22_17905</name>
</gene>
<proteinExistence type="predicted"/>
<dbReference type="OrthoDB" id="3405537at2"/>
<sequence length="250" mass="28036">MLSAKQSTSAAIGFLQHLRDQGRSPATCTQADVDDWLADGPTTRSLARTFVRWASAHHHLPPLDFPYRLARTEPIITQQQRLEHISRLLDPDTDLTADERAASLLLLLYGQPLTRIAGMRLQQLNLSGQAVTILITNDKLTIPAPFDEIFRQHVAELPHQTTSVHTDNEWLFPGRRPGMHLHQNSLMGKLRRAGIDLRGARNAALRALVLELPAPVIADALDYSYQVTDKHRRNAGTTFIDYVARRPTPL</sequence>
<evidence type="ECO:0008006" key="3">
    <source>
        <dbReference type="Google" id="ProtNLM"/>
    </source>
</evidence>
<accession>A0A3E0VQ43</accession>